<accession>A0ABS8C5Z7</accession>
<evidence type="ECO:0000313" key="1">
    <source>
        <dbReference type="EMBL" id="MCB5227755.1"/>
    </source>
</evidence>
<dbReference type="Proteomes" id="UP000633814">
    <property type="component" value="Unassembled WGS sequence"/>
</dbReference>
<dbReference type="RefSeq" id="WP_226751817.1">
    <property type="nucleotide sequence ID" value="NZ_JAEINI020000010.1"/>
</dbReference>
<comment type="caution">
    <text evidence="1">The sequence shown here is derived from an EMBL/GenBank/DDBJ whole genome shotgun (WGS) entry which is preliminary data.</text>
</comment>
<reference evidence="1 2" key="1">
    <citation type="submission" date="2021-10" db="EMBL/GenBank/DDBJ databases">
        <title>Alishewanella koreense sp. nov. isolated from seawater of southwestern coast in South Korea and the proposal for the reclassification of Rheinheimera perlucida and Rheinheimera tuosuensis as Arsukibacterium perlucida and Arsukibacterium tuosuensis.</title>
        <authorList>
            <person name="Kim K.H."/>
            <person name="Ruan W."/>
            <person name="Kim K.R."/>
            <person name="Baek J.H."/>
            <person name="Jeon C.O."/>
        </authorList>
    </citation>
    <scope>NUCLEOTIDE SEQUENCE [LARGE SCALE GENOMIC DNA]</scope>
    <source>
        <strain evidence="1 2">16-MA</strain>
    </source>
</reference>
<proteinExistence type="predicted"/>
<organism evidence="1 2">
    <name type="scientific">Alishewanella maricola</name>
    <dbReference type="NCBI Taxonomy" id="2795740"/>
    <lineage>
        <taxon>Bacteria</taxon>
        <taxon>Pseudomonadati</taxon>
        <taxon>Pseudomonadota</taxon>
        <taxon>Gammaproteobacteria</taxon>
        <taxon>Alteromonadales</taxon>
        <taxon>Alteromonadaceae</taxon>
        <taxon>Alishewanella</taxon>
    </lineage>
</organism>
<name>A0ABS8C5Z7_9ALTE</name>
<protein>
    <submittedName>
        <fullName evidence="1">Uncharacterized protein</fullName>
    </submittedName>
</protein>
<keyword evidence="2" id="KW-1185">Reference proteome</keyword>
<evidence type="ECO:0000313" key="2">
    <source>
        <dbReference type="Proteomes" id="UP000633814"/>
    </source>
</evidence>
<gene>
    <name evidence="1" type="ORF">JAO78_013130</name>
</gene>
<dbReference type="EMBL" id="JAEINI020000010">
    <property type="protein sequence ID" value="MCB5227755.1"/>
    <property type="molecule type" value="Genomic_DNA"/>
</dbReference>
<sequence>MQKKVTPEITKQTRFLPDALLYQPNYSPWLAEDSDFSRLKQQIESFTLVSSDRLWTLHSLAQQAKQSLLNYLKSN</sequence>